<keyword evidence="1" id="KW-0479">Metal-binding</keyword>
<gene>
    <name evidence="5" type="ORF">CCAP1982_LOCUS2814</name>
</gene>
<evidence type="ECO:0000256" key="1">
    <source>
        <dbReference type="ARBA" id="ARBA00022723"/>
    </source>
</evidence>
<evidence type="ECO:0000259" key="4">
    <source>
        <dbReference type="Pfam" id="PF04500"/>
    </source>
</evidence>
<accession>W8B1N2</accession>
<name>W8B1N2_CERCA</name>
<keyword evidence="2" id="KW-0863">Zinc-finger</keyword>
<dbReference type="Pfam" id="PF04500">
    <property type="entry name" value="FLYWCH"/>
    <property type="match status" value="1"/>
</dbReference>
<dbReference type="Proteomes" id="UP000606786">
    <property type="component" value="Unassembled WGS sequence"/>
</dbReference>
<keyword evidence="3" id="KW-0862">Zinc</keyword>
<dbReference type="OrthoDB" id="2311693at2759"/>
<dbReference type="EMBL" id="CAJHJT010000001">
    <property type="protein sequence ID" value="CAD6994037.1"/>
    <property type="molecule type" value="Genomic_DNA"/>
</dbReference>
<protein>
    <submittedName>
        <fullName evidence="5">(Mediterranean fruit fly) hypothetical protein</fullName>
    </submittedName>
</protein>
<dbReference type="Gene3D" id="2.20.25.240">
    <property type="match status" value="1"/>
</dbReference>
<evidence type="ECO:0000313" key="5">
    <source>
        <dbReference type="EMBL" id="CAD6994037.1"/>
    </source>
</evidence>
<dbReference type="GO" id="GO:0008270">
    <property type="term" value="F:zinc ion binding"/>
    <property type="evidence" value="ECO:0007669"/>
    <property type="project" value="UniProtKB-KW"/>
</dbReference>
<reference evidence="6" key="2">
    <citation type="journal article" date="2014" name="BMC Genomics">
        <title>A genomic perspective to assessing quality of mass-reared SIT flies used in Mediterranean fruit fly (Ceratitis capitata) eradication in California.</title>
        <authorList>
            <person name="Calla B."/>
            <person name="Hall B."/>
            <person name="Hou S."/>
            <person name="Geib S.M."/>
        </authorList>
    </citation>
    <scope>NUCLEOTIDE SEQUENCE</scope>
</reference>
<dbReference type="InterPro" id="IPR007588">
    <property type="entry name" value="Znf_FLYWCH"/>
</dbReference>
<evidence type="ECO:0000313" key="7">
    <source>
        <dbReference type="Proteomes" id="UP000606786"/>
    </source>
</evidence>
<sequence>MRTFQYSITNCKFDMPCSDESFLPILNNLNDSKVIEHEGKIIRVKTGLSKRKPTFLENRTMDDWGAIKYTTTSRGNKLLSYEGHRFIKNNIYGMKVYWKCTKWHSNCKARAITSFAAPTRCVIKGVHNHSIVKEE</sequence>
<evidence type="ECO:0000256" key="2">
    <source>
        <dbReference type="ARBA" id="ARBA00022771"/>
    </source>
</evidence>
<evidence type="ECO:0000313" key="6">
    <source>
        <dbReference type="EMBL" id="JAB94985.1"/>
    </source>
</evidence>
<organism evidence="6">
    <name type="scientific">Ceratitis capitata</name>
    <name type="common">Mediterranean fruit fly</name>
    <name type="synonym">Tephritis capitata</name>
    <dbReference type="NCBI Taxonomy" id="7213"/>
    <lineage>
        <taxon>Eukaryota</taxon>
        <taxon>Metazoa</taxon>
        <taxon>Ecdysozoa</taxon>
        <taxon>Arthropoda</taxon>
        <taxon>Hexapoda</taxon>
        <taxon>Insecta</taxon>
        <taxon>Pterygota</taxon>
        <taxon>Neoptera</taxon>
        <taxon>Endopterygota</taxon>
        <taxon>Diptera</taxon>
        <taxon>Brachycera</taxon>
        <taxon>Muscomorpha</taxon>
        <taxon>Tephritoidea</taxon>
        <taxon>Tephritidae</taxon>
        <taxon>Ceratitis</taxon>
        <taxon>Ceratitis</taxon>
    </lineage>
</organism>
<reference evidence="5" key="3">
    <citation type="submission" date="2020-11" db="EMBL/GenBank/DDBJ databases">
        <authorList>
            <person name="Whitehead M."/>
        </authorList>
    </citation>
    <scope>NUCLEOTIDE SEQUENCE</scope>
    <source>
        <strain evidence="5">EGII</strain>
    </source>
</reference>
<evidence type="ECO:0000256" key="3">
    <source>
        <dbReference type="ARBA" id="ARBA00022833"/>
    </source>
</evidence>
<reference evidence="6" key="1">
    <citation type="submission" date="2013-07" db="EMBL/GenBank/DDBJ databases">
        <authorList>
            <person name="Geib S."/>
        </authorList>
    </citation>
    <scope>NUCLEOTIDE SEQUENCE</scope>
</reference>
<proteinExistence type="evidence at transcript level"/>
<dbReference type="AlphaFoldDB" id="W8B1N2"/>
<dbReference type="EMBL" id="GAMC01011570">
    <property type="protein sequence ID" value="JAB94985.1"/>
    <property type="molecule type" value="mRNA"/>
</dbReference>
<keyword evidence="7" id="KW-1185">Reference proteome</keyword>
<feature type="domain" description="FLYWCH-type" evidence="4">
    <location>
        <begin position="69"/>
        <end position="129"/>
    </location>
</feature>